<comment type="pathway">
    <text evidence="1">Metabolic intermediate biosynthesis; chorismate biosynthesis; chorismate from D-erythrose 4-phosphate and phosphoenolpyruvate: step 4/7.</text>
</comment>
<dbReference type="Gene3D" id="3.40.50.10860">
    <property type="entry name" value="Leucine Dehydrogenase, chain A, domain 1"/>
    <property type="match status" value="1"/>
</dbReference>
<accession>A0A5B7X785</accession>
<evidence type="ECO:0000313" key="5">
    <source>
        <dbReference type="EMBL" id="QCY70950.1"/>
    </source>
</evidence>
<feature type="domain" description="Shikimate dehydrogenase substrate binding N-terminal" evidence="4">
    <location>
        <begin position="6"/>
        <end position="87"/>
    </location>
</feature>
<dbReference type="PANTHER" id="PTHR21089:SF1">
    <property type="entry name" value="BIFUNCTIONAL 3-DEHYDROQUINATE DEHYDRATASE_SHIKIMATE DEHYDROGENASE, CHLOROPLASTIC"/>
    <property type="match status" value="1"/>
</dbReference>
<dbReference type="Proteomes" id="UP000309016">
    <property type="component" value="Chromosome"/>
</dbReference>
<dbReference type="GO" id="GO:0004764">
    <property type="term" value="F:shikimate 3-dehydrogenase (NADP+) activity"/>
    <property type="evidence" value="ECO:0007669"/>
    <property type="project" value="InterPro"/>
</dbReference>
<name>A0A5B7X785_9FLAO</name>
<dbReference type="GO" id="GO:0005829">
    <property type="term" value="C:cytosol"/>
    <property type="evidence" value="ECO:0007669"/>
    <property type="project" value="TreeGrafter"/>
</dbReference>
<organism evidence="5 6">
    <name type="scientific">Antarcticibacterium flavum</name>
    <dbReference type="NCBI Taxonomy" id="2058175"/>
    <lineage>
        <taxon>Bacteria</taxon>
        <taxon>Pseudomonadati</taxon>
        <taxon>Bacteroidota</taxon>
        <taxon>Flavobacteriia</taxon>
        <taxon>Flavobacteriales</taxon>
        <taxon>Flavobacteriaceae</taxon>
        <taxon>Antarcticibacterium</taxon>
    </lineage>
</organism>
<dbReference type="AlphaFoldDB" id="A0A5B7X785"/>
<dbReference type="EMBL" id="CP040812">
    <property type="protein sequence ID" value="QCY70950.1"/>
    <property type="molecule type" value="Genomic_DNA"/>
</dbReference>
<dbReference type="InterPro" id="IPR022893">
    <property type="entry name" value="Shikimate_DH_fam"/>
</dbReference>
<keyword evidence="3" id="KW-0028">Amino-acid biosynthesis</keyword>
<evidence type="ECO:0000256" key="2">
    <source>
        <dbReference type="ARBA" id="ARBA00023002"/>
    </source>
</evidence>
<dbReference type="SUPFAM" id="SSF53223">
    <property type="entry name" value="Aminoacid dehydrogenase-like, N-terminal domain"/>
    <property type="match status" value="1"/>
</dbReference>
<dbReference type="Pfam" id="PF08501">
    <property type="entry name" value="Shikimate_dh_N"/>
    <property type="match status" value="1"/>
</dbReference>
<reference evidence="5 6" key="1">
    <citation type="submission" date="2019-06" db="EMBL/GenBank/DDBJ databases">
        <title>Complete genome sequence of Antarcticibacterium flavum KCTC 52984T from an Antarctic marine sediment.</title>
        <authorList>
            <person name="Lee Y.M."/>
            <person name="Shin S.C."/>
        </authorList>
    </citation>
    <scope>NUCLEOTIDE SEQUENCE [LARGE SCALE GENOMIC DNA]</scope>
    <source>
        <strain evidence="5 6">KCTC 52984</strain>
    </source>
</reference>
<evidence type="ECO:0000256" key="1">
    <source>
        <dbReference type="ARBA" id="ARBA00004871"/>
    </source>
</evidence>
<gene>
    <name evidence="5" type="ORF">FHG64_16980</name>
</gene>
<dbReference type="GO" id="GO:0009423">
    <property type="term" value="P:chorismate biosynthetic process"/>
    <property type="evidence" value="ECO:0007669"/>
    <property type="project" value="TreeGrafter"/>
</dbReference>
<dbReference type="OrthoDB" id="9792692at2"/>
<dbReference type="InterPro" id="IPR046346">
    <property type="entry name" value="Aminoacid_DH-like_N_sf"/>
</dbReference>
<keyword evidence="3" id="KW-0057">Aromatic amino acid biosynthesis</keyword>
<dbReference type="CDD" id="cd01065">
    <property type="entry name" value="NAD_bind_Shikimate_DH"/>
    <property type="match status" value="1"/>
</dbReference>
<evidence type="ECO:0000313" key="6">
    <source>
        <dbReference type="Proteomes" id="UP000309016"/>
    </source>
</evidence>
<sequence>MKIYGLIGKNIDYSFSRSYFKKKFEVEGIAAEYRNFDLDNIEEFKNVLRTNPVPSGLNVTIPYKQEIMRFLDQMDPVAAEIGAVNTIKFEKDGSLTGYNTDHYGFTESLRPNLKPPHTAALILGTGGASKAVAFSLAQLKIPYSFVSRNAGANSYSYQDLTEELITSHPIIINCTPLGTYPAIEKAPKIPFDGITPAHLIFDLIYNPAVTRFMELAAANGAVTLNGYRMLELQAENAWKIWNTL</sequence>
<dbReference type="InterPro" id="IPR013708">
    <property type="entry name" value="Shikimate_DH-bd_N"/>
</dbReference>
<dbReference type="Gene3D" id="3.40.50.720">
    <property type="entry name" value="NAD(P)-binding Rossmann-like Domain"/>
    <property type="match status" value="1"/>
</dbReference>
<dbReference type="GO" id="GO:0050661">
    <property type="term" value="F:NADP binding"/>
    <property type="evidence" value="ECO:0007669"/>
    <property type="project" value="TreeGrafter"/>
</dbReference>
<keyword evidence="2" id="KW-0560">Oxidoreductase</keyword>
<dbReference type="RefSeq" id="WP_139067506.1">
    <property type="nucleotide sequence ID" value="NZ_CP040812.1"/>
</dbReference>
<dbReference type="GO" id="GO:0019632">
    <property type="term" value="P:shikimate metabolic process"/>
    <property type="evidence" value="ECO:0007669"/>
    <property type="project" value="TreeGrafter"/>
</dbReference>
<dbReference type="PANTHER" id="PTHR21089">
    <property type="entry name" value="SHIKIMATE DEHYDROGENASE"/>
    <property type="match status" value="1"/>
</dbReference>
<dbReference type="SUPFAM" id="SSF51735">
    <property type="entry name" value="NAD(P)-binding Rossmann-fold domains"/>
    <property type="match status" value="1"/>
</dbReference>
<dbReference type="GO" id="GO:0009073">
    <property type="term" value="P:aromatic amino acid family biosynthetic process"/>
    <property type="evidence" value="ECO:0007669"/>
    <property type="project" value="UniProtKB-KW"/>
</dbReference>
<dbReference type="KEGG" id="afla:FHG64_16980"/>
<evidence type="ECO:0000259" key="4">
    <source>
        <dbReference type="Pfam" id="PF08501"/>
    </source>
</evidence>
<proteinExistence type="predicted"/>
<evidence type="ECO:0000256" key="3">
    <source>
        <dbReference type="ARBA" id="ARBA00023141"/>
    </source>
</evidence>
<dbReference type="InterPro" id="IPR036291">
    <property type="entry name" value="NAD(P)-bd_dom_sf"/>
</dbReference>
<protein>
    <submittedName>
        <fullName evidence="5">Shikimate dehydrogenase</fullName>
    </submittedName>
</protein>
<keyword evidence="6" id="KW-1185">Reference proteome</keyword>